<feature type="domain" description="PPM-type phosphatase" evidence="4">
    <location>
        <begin position="330"/>
        <end position="547"/>
    </location>
</feature>
<dbReference type="Proteomes" id="UP000763088">
    <property type="component" value="Unassembled WGS sequence"/>
</dbReference>
<dbReference type="EMBL" id="SUYD01000009">
    <property type="protein sequence ID" value="MBE6266442.1"/>
    <property type="molecule type" value="Genomic_DNA"/>
</dbReference>
<feature type="coiled-coil region" evidence="2">
    <location>
        <begin position="281"/>
        <end position="311"/>
    </location>
</feature>
<dbReference type="GO" id="GO:0016791">
    <property type="term" value="F:phosphatase activity"/>
    <property type="evidence" value="ECO:0007669"/>
    <property type="project" value="TreeGrafter"/>
</dbReference>
<evidence type="ECO:0000256" key="1">
    <source>
        <dbReference type="ARBA" id="ARBA00022801"/>
    </source>
</evidence>
<evidence type="ECO:0000256" key="3">
    <source>
        <dbReference type="SAM" id="Phobius"/>
    </source>
</evidence>
<dbReference type="InterPro" id="IPR001932">
    <property type="entry name" value="PPM-type_phosphatase-like_dom"/>
</dbReference>
<comment type="caution">
    <text evidence="5">The sequence shown here is derived from an EMBL/GenBank/DDBJ whole genome shotgun (WGS) entry which is preliminary data.</text>
</comment>
<dbReference type="InterPro" id="IPR011990">
    <property type="entry name" value="TPR-like_helical_dom_sf"/>
</dbReference>
<evidence type="ECO:0000256" key="2">
    <source>
        <dbReference type="SAM" id="Coils"/>
    </source>
</evidence>
<keyword evidence="3" id="KW-0812">Transmembrane</keyword>
<accession>A0A928BT10</accession>
<dbReference type="AlphaFoldDB" id="A0A928BT10"/>
<evidence type="ECO:0000313" key="6">
    <source>
        <dbReference type="Proteomes" id="UP000763088"/>
    </source>
</evidence>
<dbReference type="Pfam" id="PF07228">
    <property type="entry name" value="SpoIIE"/>
    <property type="match status" value="1"/>
</dbReference>
<name>A0A928BT10_XYLRU</name>
<protein>
    <submittedName>
        <fullName evidence="5">Serine/threonine-protein phosphatase</fullName>
    </submittedName>
</protein>
<keyword evidence="3" id="KW-0472">Membrane</keyword>
<sequence>MKKSAVGSPMEIGVQYGDIGICQLKMRRYDEAAKSFEKSYNYYNQAIEMDTTDLSNRNALITANNTTLFCVDSHLYEQALQWSARADKLLELYKKNPKGSADVADRQYARICSFKARAYLGLGQRDKAEYYFAAYQNSESYKKGIEHAPGEYQLASGRYAEAAESYADIENEIRRRMAKPTLDIIQQYVFPKYRANAGAGYRDSTIAIGLRILDALDSAIVWQKNDDAAELATIYETQEKDRQIAEQEASLSHQRFIGMAIVFVLIILALAIFIFYRHRAARRLEIAHEELKVAYDQLEETTAVKERIESELRIARDIQMSMVPHEFPMREGLDMYASMTPAKEVGGDLYGYVIRENMLYFAVGDVSGKGIPASLFMAQATRLFRTLAHQDMMPAEICTRMNRELAGNDNTNGMFITMFIGMLDMQTGHLDFCNAGHNSPVIGGGKNQGDFLKMEANAPIGLWQGLNYVGEQIDTIKGRALFIYTDGLNEAENEKQEQFGEKRLIENLRSTRYDTAQQVVEIMKAEVEKYRNGAEVNDDLTMMCLKVN</sequence>
<dbReference type="SUPFAM" id="SSF48452">
    <property type="entry name" value="TPR-like"/>
    <property type="match status" value="1"/>
</dbReference>
<keyword evidence="1" id="KW-0378">Hydrolase</keyword>
<keyword evidence="3" id="KW-1133">Transmembrane helix</keyword>
<keyword evidence="2" id="KW-0175">Coiled coil</keyword>
<gene>
    <name evidence="5" type="ORF">E7102_08235</name>
</gene>
<organism evidence="5 6">
    <name type="scientific">Xylanibacter ruminicola</name>
    <name type="common">Prevotella ruminicola</name>
    <dbReference type="NCBI Taxonomy" id="839"/>
    <lineage>
        <taxon>Bacteria</taxon>
        <taxon>Pseudomonadati</taxon>
        <taxon>Bacteroidota</taxon>
        <taxon>Bacteroidia</taxon>
        <taxon>Bacteroidales</taxon>
        <taxon>Prevotellaceae</taxon>
        <taxon>Xylanibacter</taxon>
    </lineage>
</organism>
<dbReference type="Gene3D" id="1.25.40.10">
    <property type="entry name" value="Tetratricopeptide repeat domain"/>
    <property type="match status" value="1"/>
</dbReference>
<feature type="transmembrane region" description="Helical" evidence="3">
    <location>
        <begin position="256"/>
        <end position="276"/>
    </location>
</feature>
<dbReference type="PANTHER" id="PTHR43156:SF2">
    <property type="entry name" value="STAGE II SPORULATION PROTEIN E"/>
    <property type="match status" value="1"/>
</dbReference>
<dbReference type="Gene3D" id="3.60.40.10">
    <property type="entry name" value="PPM-type phosphatase domain"/>
    <property type="match status" value="1"/>
</dbReference>
<dbReference type="InterPro" id="IPR052016">
    <property type="entry name" value="Bact_Sigma-Reg"/>
</dbReference>
<dbReference type="InterPro" id="IPR036457">
    <property type="entry name" value="PPM-type-like_dom_sf"/>
</dbReference>
<dbReference type="PANTHER" id="PTHR43156">
    <property type="entry name" value="STAGE II SPORULATION PROTEIN E-RELATED"/>
    <property type="match status" value="1"/>
</dbReference>
<evidence type="ECO:0000259" key="4">
    <source>
        <dbReference type="SMART" id="SM00331"/>
    </source>
</evidence>
<proteinExistence type="predicted"/>
<evidence type="ECO:0000313" key="5">
    <source>
        <dbReference type="EMBL" id="MBE6266442.1"/>
    </source>
</evidence>
<dbReference type="SMART" id="SM00331">
    <property type="entry name" value="PP2C_SIG"/>
    <property type="match status" value="1"/>
</dbReference>
<reference evidence="5" key="1">
    <citation type="submission" date="2019-04" db="EMBL/GenBank/DDBJ databases">
        <title>Evolution of Biomass-Degrading Anaerobic Consortia Revealed by Metagenomics.</title>
        <authorList>
            <person name="Peng X."/>
        </authorList>
    </citation>
    <scope>NUCLEOTIDE SEQUENCE</scope>
    <source>
        <strain evidence="5">SIG141</strain>
    </source>
</reference>